<name>A0AA88APC7_FICCA</name>
<evidence type="ECO:0000313" key="2">
    <source>
        <dbReference type="EMBL" id="GMN43881.1"/>
    </source>
</evidence>
<dbReference type="EMBL" id="BTGU01000017">
    <property type="protein sequence ID" value="GMN43881.1"/>
    <property type="molecule type" value="Genomic_DNA"/>
</dbReference>
<feature type="region of interest" description="Disordered" evidence="1">
    <location>
        <begin position="146"/>
        <end position="172"/>
    </location>
</feature>
<reference evidence="2" key="1">
    <citation type="submission" date="2023-07" db="EMBL/GenBank/DDBJ databases">
        <title>draft genome sequence of fig (Ficus carica).</title>
        <authorList>
            <person name="Takahashi T."/>
            <person name="Nishimura K."/>
        </authorList>
    </citation>
    <scope>NUCLEOTIDE SEQUENCE</scope>
</reference>
<evidence type="ECO:0000256" key="1">
    <source>
        <dbReference type="SAM" id="MobiDB-lite"/>
    </source>
</evidence>
<evidence type="ECO:0000313" key="3">
    <source>
        <dbReference type="Proteomes" id="UP001187192"/>
    </source>
</evidence>
<comment type="caution">
    <text evidence="2">The sequence shown here is derived from an EMBL/GenBank/DDBJ whole genome shotgun (WGS) entry which is preliminary data.</text>
</comment>
<keyword evidence="3" id="KW-1185">Reference proteome</keyword>
<feature type="compositionally biased region" description="Acidic residues" evidence="1">
    <location>
        <begin position="153"/>
        <end position="172"/>
    </location>
</feature>
<dbReference type="Proteomes" id="UP001187192">
    <property type="component" value="Unassembled WGS sequence"/>
</dbReference>
<organism evidence="2 3">
    <name type="scientific">Ficus carica</name>
    <name type="common">Common fig</name>
    <dbReference type="NCBI Taxonomy" id="3494"/>
    <lineage>
        <taxon>Eukaryota</taxon>
        <taxon>Viridiplantae</taxon>
        <taxon>Streptophyta</taxon>
        <taxon>Embryophyta</taxon>
        <taxon>Tracheophyta</taxon>
        <taxon>Spermatophyta</taxon>
        <taxon>Magnoliopsida</taxon>
        <taxon>eudicotyledons</taxon>
        <taxon>Gunneridae</taxon>
        <taxon>Pentapetalae</taxon>
        <taxon>rosids</taxon>
        <taxon>fabids</taxon>
        <taxon>Rosales</taxon>
        <taxon>Moraceae</taxon>
        <taxon>Ficeae</taxon>
        <taxon>Ficus</taxon>
    </lineage>
</organism>
<accession>A0AA88APC7</accession>
<dbReference type="Gramene" id="FCD_00008342-RA">
    <property type="protein sequence ID" value="FCD_00008342-RA:cds"/>
    <property type="gene ID" value="FCD_00008342"/>
</dbReference>
<protein>
    <submittedName>
        <fullName evidence="2">Uncharacterized protein</fullName>
    </submittedName>
</protein>
<proteinExistence type="predicted"/>
<dbReference type="AlphaFoldDB" id="A0AA88APC7"/>
<gene>
    <name evidence="2" type="ORF">TIFTF001_013090</name>
</gene>
<sequence length="172" mass="19550">MACYRSFELDISSFERYLSDFKTTLYAVVSIVTPSSVASQKAVLASCYKENLTWEPDRKLRFLVEESKIQDELATLMIRLRSRRTFMIDEAIGHVGFTPLKKLLDDTTDDHEGIGIYHIIDIDGNLSSEILSFAYKFSEPLEEEDLIIISSSNEDEDENGNEDGDGDEDDDD</sequence>